<keyword evidence="2" id="KW-1185">Reference proteome</keyword>
<dbReference type="STRING" id="576137.A0A1L7XYL8"/>
<accession>A0A1L7XYL8</accession>
<gene>
    <name evidence="1" type="ORF">PAC_20005</name>
</gene>
<evidence type="ECO:0000313" key="2">
    <source>
        <dbReference type="Proteomes" id="UP000184330"/>
    </source>
</evidence>
<evidence type="ECO:0000313" key="1">
    <source>
        <dbReference type="EMBL" id="CZR70104.1"/>
    </source>
</evidence>
<sequence length="271" mass="31109">MWPRQFLQIGRVRSFGVKGLPGAPKSCLKVNHHICRRGPNLPISINSLRSRRAFTTTSAVMGYRNGRRTTEIEDIQYEMEQVNQTKWGYVIYRCTYSDDEAWNSLIEFLKTDTREWLKENNALDLAEKLDWKIVSDPQVLDRASTDQVRRLFAEWVGSEEARAEQTGAIYNAITTRQHFCVHVDAAALDSFVNRKIRNQKSGTWDYGWVNVVDGFWEVDPDCPPDEDDRLSNAGHMRVAVDSLLPSSYAYFDGSGQGAWYAVYEPPPFVWA</sequence>
<dbReference type="AlphaFoldDB" id="A0A1L7XYL8"/>
<proteinExistence type="predicted"/>
<dbReference type="Proteomes" id="UP000184330">
    <property type="component" value="Unassembled WGS sequence"/>
</dbReference>
<dbReference type="EMBL" id="FJOG01000095">
    <property type="protein sequence ID" value="CZR70104.1"/>
    <property type="molecule type" value="Genomic_DNA"/>
</dbReference>
<organism evidence="1 2">
    <name type="scientific">Phialocephala subalpina</name>
    <dbReference type="NCBI Taxonomy" id="576137"/>
    <lineage>
        <taxon>Eukaryota</taxon>
        <taxon>Fungi</taxon>
        <taxon>Dikarya</taxon>
        <taxon>Ascomycota</taxon>
        <taxon>Pezizomycotina</taxon>
        <taxon>Leotiomycetes</taxon>
        <taxon>Helotiales</taxon>
        <taxon>Mollisiaceae</taxon>
        <taxon>Phialocephala</taxon>
        <taxon>Phialocephala fortinii species complex</taxon>
    </lineage>
</organism>
<dbReference type="OrthoDB" id="4424523at2759"/>
<protein>
    <submittedName>
        <fullName evidence="1">Uncharacterized protein</fullName>
    </submittedName>
</protein>
<reference evidence="1 2" key="1">
    <citation type="submission" date="2016-03" db="EMBL/GenBank/DDBJ databases">
        <authorList>
            <person name="Ploux O."/>
        </authorList>
    </citation>
    <scope>NUCLEOTIDE SEQUENCE [LARGE SCALE GENOMIC DNA]</scope>
    <source>
        <strain evidence="1 2">UAMH 11012</strain>
    </source>
</reference>
<name>A0A1L7XYL8_9HELO</name>